<dbReference type="SUPFAM" id="SSF52540">
    <property type="entry name" value="P-loop containing nucleoside triphosphate hydrolases"/>
    <property type="match status" value="1"/>
</dbReference>
<name>A0AAI9P897_AERCA</name>
<dbReference type="GO" id="GO:0016887">
    <property type="term" value="F:ATP hydrolysis activity"/>
    <property type="evidence" value="ECO:0007669"/>
    <property type="project" value="InterPro"/>
</dbReference>
<dbReference type="InterPro" id="IPR049945">
    <property type="entry name" value="AAA_22"/>
</dbReference>
<dbReference type="InterPro" id="IPR052026">
    <property type="entry name" value="ExeA_AAA_ATPase_DNA-bind"/>
</dbReference>
<comment type="caution">
    <text evidence="2">The sequence shown here is derived from an EMBL/GenBank/DDBJ whole genome shotgun (WGS) entry which is preliminary data.</text>
</comment>
<protein>
    <submittedName>
        <fullName evidence="2">Transposase</fullName>
    </submittedName>
</protein>
<evidence type="ECO:0000259" key="1">
    <source>
        <dbReference type="Pfam" id="PF13401"/>
    </source>
</evidence>
<dbReference type="AlphaFoldDB" id="A0AAI9P897"/>
<evidence type="ECO:0000313" key="3">
    <source>
        <dbReference type="Proteomes" id="UP000887009"/>
    </source>
</evidence>
<sequence>MKKRVVPVKNVTRTETLFHNLNSRSQVVPGIGLVYGQSGFGKTTTMTWLFNQDGVNAIYIRCYATDTPSSVLERIVRELGMVPRYPIQRMVDDIIERMRAEELTLFVDECDYVVGSNRIMDSFRDIYDGTDQPVILIGMDQIAKRISHRKQLFNRISDWIEFQPADLADVGMFADHLLEEDILLEEDLLHMISKRAHGEVRRVLIALEKVEALARANEMAVVCLADLKGREAELFLDANGKGRLG</sequence>
<accession>A0AAI9P897</accession>
<dbReference type="Proteomes" id="UP000887009">
    <property type="component" value="Unassembled WGS sequence"/>
</dbReference>
<dbReference type="Pfam" id="PF13401">
    <property type="entry name" value="AAA_22"/>
    <property type="match status" value="1"/>
</dbReference>
<organism evidence="2 3">
    <name type="scientific">Aeromonas caviae</name>
    <name type="common">Aeromonas punctata</name>
    <dbReference type="NCBI Taxonomy" id="648"/>
    <lineage>
        <taxon>Bacteria</taxon>
        <taxon>Pseudomonadati</taxon>
        <taxon>Pseudomonadota</taxon>
        <taxon>Gammaproteobacteria</taxon>
        <taxon>Aeromonadales</taxon>
        <taxon>Aeromonadaceae</taxon>
        <taxon>Aeromonas</taxon>
    </lineage>
</organism>
<evidence type="ECO:0000313" key="2">
    <source>
        <dbReference type="EMBL" id="GJA53280.1"/>
    </source>
</evidence>
<feature type="domain" description="ORC1/DEAH AAA+ ATPase" evidence="1">
    <location>
        <begin position="30"/>
        <end position="145"/>
    </location>
</feature>
<dbReference type="RefSeq" id="WP_223919442.1">
    <property type="nucleotide sequence ID" value="NZ_BPNL01000005.1"/>
</dbReference>
<gene>
    <name evidence="2" type="primary">tnpA_2</name>
    <name evidence="2" type="ORF">KAM348_07030</name>
</gene>
<dbReference type="InterPro" id="IPR027417">
    <property type="entry name" value="P-loop_NTPase"/>
</dbReference>
<dbReference type="EMBL" id="BPNL01000005">
    <property type="protein sequence ID" value="GJA53280.1"/>
    <property type="molecule type" value="Genomic_DNA"/>
</dbReference>
<proteinExistence type="predicted"/>
<reference evidence="2" key="1">
    <citation type="submission" date="2021-07" db="EMBL/GenBank/DDBJ databases">
        <title>Draft genome sequence of carbapenem-resistant Aeromonas spp. in Japan.</title>
        <authorList>
            <person name="Maehana S."/>
            <person name="Suzuki M."/>
            <person name="Kitasato H."/>
        </authorList>
    </citation>
    <scope>NUCLEOTIDE SEQUENCE</scope>
    <source>
        <strain evidence="2">KAM348</strain>
    </source>
</reference>
<dbReference type="Gene3D" id="3.40.50.300">
    <property type="entry name" value="P-loop containing nucleotide triphosphate hydrolases"/>
    <property type="match status" value="1"/>
</dbReference>
<dbReference type="PANTHER" id="PTHR35894:SF5">
    <property type="entry name" value="MU-LIKE PROPHAGE FLUMU DNA TRANSPOSITION PROTEIN B"/>
    <property type="match status" value="1"/>
</dbReference>
<dbReference type="PANTHER" id="PTHR35894">
    <property type="entry name" value="GENERAL SECRETION PATHWAY PROTEIN A-RELATED"/>
    <property type="match status" value="1"/>
</dbReference>